<dbReference type="AlphaFoldDB" id="A0AAN8KKI8"/>
<sequence>MDMGLLIIQVLQLIVSVYLYQTVAVCQSAVCQSDAGMAHHEQSTATFPELIRKKRNGEGLSQPDLTWCE</sequence>
<gene>
    <name evidence="2" type="ORF">J4Q44_G00369920</name>
</gene>
<reference evidence="2 3" key="1">
    <citation type="submission" date="2021-04" db="EMBL/GenBank/DDBJ databases">
        <authorList>
            <person name="De Guttry C."/>
            <person name="Zahm M."/>
            <person name="Klopp C."/>
            <person name="Cabau C."/>
            <person name="Louis A."/>
            <person name="Berthelot C."/>
            <person name="Parey E."/>
            <person name="Roest Crollius H."/>
            <person name="Montfort J."/>
            <person name="Robinson-Rechavi M."/>
            <person name="Bucao C."/>
            <person name="Bouchez O."/>
            <person name="Gislard M."/>
            <person name="Lluch J."/>
            <person name="Milhes M."/>
            <person name="Lampietro C."/>
            <person name="Lopez Roques C."/>
            <person name="Donnadieu C."/>
            <person name="Braasch I."/>
            <person name="Desvignes T."/>
            <person name="Postlethwait J."/>
            <person name="Bobe J."/>
            <person name="Wedekind C."/>
            <person name="Guiguen Y."/>
        </authorList>
    </citation>
    <scope>NUCLEOTIDE SEQUENCE [LARGE SCALE GENOMIC DNA]</scope>
    <source>
        <strain evidence="2">Cs_M1</strain>
        <tissue evidence="2">Blood</tissue>
    </source>
</reference>
<evidence type="ECO:0000313" key="2">
    <source>
        <dbReference type="EMBL" id="KAK6292408.1"/>
    </source>
</evidence>
<evidence type="ECO:0000256" key="1">
    <source>
        <dbReference type="SAM" id="SignalP"/>
    </source>
</evidence>
<dbReference type="Proteomes" id="UP001356427">
    <property type="component" value="Unassembled WGS sequence"/>
</dbReference>
<proteinExistence type="predicted"/>
<comment type="caution">
    <text evidence="2">The sequence shown here is derived from an EMBL/GenBank/DDBJ whole genome shotgun (WGS) entry which is preliminary data.</text>
</comment>
<organism evidence="2 3">
    <name type="scientific">Coregonus suidteri</name>
    <dbReference type="NCBI Taxonomy" id="861788"/>
    <lineage>
        <taxon>Eukaryota</taxon>
        <taxon>Metazoa</taxon>
        <taxon>Chordata</taxon>
        <taxon>Craniata</taxon>
        <taxon>Vertebrata</taxon>
        <taxon>Euteleostomi</taxon>
        <taxon>Actinopterygii</taxon>
        <taxon>Neopterygii</taxon>
        <taxon>Teleostei</taxon>
        <taxon>Protacanthopterygii</taxon>
        <taxon>Salmoniformes</taxon>
        <taxon>Salmonidae</taxon>
        <taxon>Coregoninae</taxon>
        <taxon>Coregonus</taxon>
    </lineage>
</organism>
<keyword evidence="1" id="KW-0732">Signal</keyword>
<feature type="signal peptide" evidence="1">
    <location>
        <begin position="1"/>
        <end position="28"/>
    </location>
</feature>
<accession>A0AAN8KKI8</accession>
<keyword evidence="3" id="KW-1185">Reference proteome</keyword>
<evidence type="ECO:0000313" key="3">
    <source>
        <dbReference type="Proteomes" id="UP001356427"/>
    </source>
</evidence>
<protein>
    <recommendedName>
        <fullName evidence="4">Secreted protein</fullName>
    </recommendedName>
</protein>
<feature type="chain" id="PRO_5043019046" description="Secreted protein" evidence="1">
    <location>
        <begin position="29"/>
        <end position="69"/>
    </location>
</feature>
<dbReference type="EMBL" id="JAGTTL010000038">
    <property type="protein sequence ID" value="KAK6292408.1"/>
    <property type="molecule type" value="Genomic_DNA"/>
</dbReference>
<evidence type="ECO:0008006" key="4">
    <source>
        <dbReference type="Google" id="ProtNLM"/>
    </source>
</evidence>
<name>A0AAN8KKI8_9TELE</name>